<organism evidence="7 8">
    <name type="scientific">Ascobolus immersus RN42</name>
    <dbReference type="NCBI Taxonomy" id="1160509"/>
    <lineage>
        <taxon>Eukaryota</taxon>
        <taxon>Fungi</taxon>
        <taxon>Dikarya</taxon>
        <taxon>Ascomycota</taxon>
        <taxon>Pezizomycotina</taxon>
        <taxon>Pezizomycetes</taxon>
        <taxon>Pezizales</taxon>
        <taxon>Ascobolaceae</taxon>
        <taxon>Ascobolus</taxon>
    </lineage>
</organism>
<dbReference type="Proteomes" id="UP000275078">
    <property type="component" value="Unassembled WGS sequence"/>
</dbReference>
<evidence type="ECO:0000256" key="5">
    <source>
        <dbReference type="ARBA" id="ARBA00023136"/>
    </source>
</evidence>
<evidence type="ECO:0000256" key="1">
    <source>
        <dbReference type="ARBA" id="ARBA00004141"/>
    </source>
</evidence>
<evidence type="ECO:0000256" key="4">
    <source>
        <dbReference type="ARBA" id="ARBA00022989"/>
    </source>
</evidence>
<keyword evidence="5 6" id="KW-0472">Membrane</keyword>
<dbReference type="PANTHER" id="PTHR12483:SF73">
    <property type="entry name" value="COPPER TRANSPORT PROTEIN CTR3"/>
    <property type="match status" value="1"/>
</dbReference>
<evidence type="ECO:0000256" key="2">
    <source>
        <dbReference type="ARBA" id="ARBA00006921"/>
    </source>
</evidence>
<keyword evidence="6" id="KW-0813">Transport</keyword>
<proteinExistence type="inferred from homology"/>
<evidence type="ECO:0000256" key="3">
    <source>
        <dbReference type="ARBA" id="ARBA00022692"/>
    </source>
</evidence>
<sequence length="216" mass="23871">MDHGMDHSNHMATSTIADIVATATETVATAATTAAKMAKGHGGMGYTPGTCRISMLWNWYVIDSCFISRTWHNKTTAMFAGSCIGVVIICIILEFVRRVQREYDRAIVRQWTEKQACSLSQSASEEGAANLKTGTLVLGKSLATPLTFRPTFMQQFIRALLYVVQFWAAYLIMLLAMYYNGYIIICILIGVFLGHFIFGYDNITIGGKQETGTSCC</sequence>
<dbReference type="OrthoDB" id="161814at2759"/>
<keyword evidence="3 6" id="KW-0812">Transmembrane</keyword>
<accession>A0A3N4I426</accession>
<evidence type="ECO:0000313" key="7">
    <source>
        <dbReference type="EMBL" id="RPA80863.1"/>
    </source>
</evidence>
<keyword evidence="6" id="KW-0187">Copper transport</keyword>
<feature type="transmembrane region" description="Helical" evidence="6">
    <location>
        <begin position="182"/>
        <end position="200"/>
    </location>
</feature>
<comment type="similarity">
    <text evidence="2 6">Belongs to the copper transporter (Ctr) (TC 1.A.56) family. SLC31A subfamily.</text>
</comment>
<evidence type="ECO:0000313" key="8">
    <source>
        <dbReference type="Proteomes" id="UP000275078"/>
    </source>
</evidence>
<dbReference type="InterPro" id="IPR007274">
    <property type="entry name" value="Cop_transporter"/>
</dbReference>
<dbReference type="PANTHER" id="PTHR12483">
    <property type="entry name" value="SOLUTE CARRIER FAMILY 31 COPPER TRANSPORTERS"/>
    <property type="match status" value="1"/>
</dbReference>
<dbReference type="Pfam" id="PF04145">
    <property type="entry name" value="Ctr"/>
    <property type="match status" value="1"/>
</dbReference>
<comment type="subcellular location">
    <subcellularLocation>
        <location evidence="1 6">Membrane</location>
        <topology evidence="1 6">Multi-pass membrane protein</topology>
    </subcellularLocation>
</comment>
<dbReference type="GO" id="GO:0005375">
    <property type="term" value="F:copper ion transmembrane transporter activity"/>
    <property type="evidence" value="ECO:0007669"/>
    <property type="project" value="UniProtKB-UniRule"/>
</dbReference>
<feature type="transmembrane region" description="Helical" evidence="6">
    <location>
        <begin position="159"/>
        <end position="176"/>
    </location>
</feature>
<feature type="transmembrane region" description="Helical" evidence="6">
    <location>
        <begin position="77"/>
        <end position="96"/>
    </location>
</feature>
<name>A0A3N4I426_ASCIM</name>
<keyword evidence="4 6" id="KW-1133">Transmembrane helix</keyword>
<evidence type="ECO:0000256" key="6">
    <source>
        <dbReference type="RuleBase" id="RU367022"/>
    </source>
</evidence>
<gene>
    <name evidence="7" type="ORF">BJ508DRAFT_226348</name>
</gene>
<keyword evidence="6" id="KW-0406">Ion transport</keyword>
<reference evidence="7 8" key="1">
    <citation type="journal article" date="2018" name="Nat. Ecol. Evol.">
        <title>Pezizomycetes genomes reveal the molecular basis of ectomycorrhizal truffle lifestyle.</title>
        <authorList>
            <person name="Murat C."/>
            <person name="Payen T."/>
            <person name="Noel B."/>
            <person name="Kuo A."/>
            <person name="Morin E."/>
            <person name="Chen J."/>
            <person name="Kohler A."/>
            <person name="Krizsan K."/>
            <person name="Balestrini R."/>
            <person name="Da Silva C."/>
            <person name="Montanini B."/>
            <person name="Hainaut M."/>
            <person name="Levati E."/>
            <person name="Barry K.W."/>
            <person name="Belfiori B."/>
            <person name="Cichocki N."/>
            <person name="Clum A."/>
            <person name="Dockter R.B."/>
            <person name="Fauchery L."/>
            <person name="Guy J."/>
            <person name="Iotti M."/>
            <person name="Le Tacon F."/>
            <person name="Lindquist E.A."/>
            <person name="Lipzen A."/>
            <person name="Malagnac F."/>
            <person name="Mello A."/>
            <person name="Molinier V."/>
            <person name="Miyauchi S."/>
            <person name="Poulain J."/>
            <person name="Riccioni C."/>
            <person name="Rubini A."/>
            <person name="Sitrit Y."/>
            <person name="Splivallo R."/>
            <person name="Traeger S."/>
            <person name="Wang M."/>
            <person name="Zifcakova L."/>
            <person name="Wipf D."/>
            <person name="Zambonelli A."/>
            <person name="Paolocci F."/>
            <person name="Nowrousian M."/>
            <person name="Ottonello S."/>
            <person name="Baldrian P."/>
            <person name="Spatafora J.W."/>
            <person name="Henrissat B."/>
            <person name="Nagy L.G."/>
            <person name="Aury J.M."/>
            <person name="Wincker P."/>
            <person name="Grigoriev I.V."/>
            <person name="Bonfante P."/>
            <person name="Martin F.M."/>
        </authorList>
    </citation>
    <scope>NUCLEOTIDE SEQUENCE [LARGE SCALE GENOMIC DNA]</scope>
    <source>
        <strain evidence="7 8">RN42</strain>
    </source>
</reference>
<keyword evidence="8" id="KW-1185">Reference proteome</keyword>
<keyword evidence="6" id="KW-0186">Copper</keyword>
<dbReference type="AlphaFoldDB" id="A0A3N4I426"/>
<dbReference type="GO" id="GO:0016020">
    <property type="term" value="C:membrane"/>
    <property type="evidence" value="ECO:0007669"/>
    <property type="project" value="UniProtKB-SubCell"/>
</dbReference>
<dbReference type="EMBL" id="ML119684">
    <property type="protein sequence ID" value="RPA80863.1"/>
    <property type="molecule type" value="Genomic_DNA"/>
</dbReference>
<dbReference type="STRING" id="1160509.A0A3N4I426"/>
<protein>
    <recommendedName>
        <fullName evidence="6">Copper transport protein</fullName>
    </recommendedName>
</protein>